<name>A0A2A6LVN2_RHIFR</name>
<accession>A0A2A6LVN2</accession>
<protein>
    <recommendedName>
        <fullName evidence="11">3-oxo-tetronate kinase</fullName>
        <ecNumber evidence="10">2.7.1.217</ecNumber>
    </recommendedName>
    <alternativeName>
        <fullName evidence="12">3-dehydrotetronate 4-kinase</fullName>
    </alternativeName>
</protein>
<evidence type="ECO:0000256" key="1">
    <source>
        <dbReference type="ARBA" id="ARBA00005715"/>
    </source>
</evidence>
<dbReference type="Pfam" id="PF07005">
    <property type="entry name" value="SBD_N"/>
    <property type="match status" value="1"/>
</dbReference>
<evidence type="ECO:0000256" key="6">
    <source>
        <dbReference type="ARBA" id="ARBA00023277"/>
    </source>
</evidence>
<evidence type="ECO:0000256" key="2">
    <source>
        <dbReference type="ARBA" id="ARBA00022679"/>
    </source>
</evidence>
<dbReference type="EMBL" id="NWTC01000012">
    <property type="protein sequence ID" value="PDT46624.1"/>
    <property type="molecule type" value="Genomic_DNA"/>
</dbReference>
<keyword evidence="3" id="KW-0547">Nucleotide-binding</keyword>
<dbReference type="RefSeq" id="WP_097587128.1">
    <property type="nucleotide sequence ID" value="NZ_NWTC01000012.1"/>
</dbReference>
<dbReference type="GO" id="GO:0005524">
    <property type="term" value="F:ATP binding"/>
    <property type="evidence" value="ECO:0007669"/>
    <property type="project" value="UniProtKB-KW"/>
</dbReference>
<sequence length="423" mass="44443">MAGRKISIGCIADDFTGATDVASIFAKAGMRSSILIDVPEDGTVVDADAVVVALKTRTIDPSLAVEQSLAALRWLRGEGASKLYFKYCSTFDSTERGNIGPVTDAMLAALDSDFTVACPAFPANARTVYKSNLFVGDVPLSESGMRNHPLTPMTDSNLVRVLAPQTTRKVSACYHETVKLGVDAVRAWSAQARAEGFGVGVIDAMDDQDLEVIAEALSDDPLLTGASGLAYGVARVLRKGIAQSQSANRIDVRPGSRAVISGSCSTATNAQVQRMLRDHEGFKIDVAHLAHGRDVVSEALRWAEGRLGEKPVLVYATAIPEEVKANQAKFGVADAGDMVETALSDIAKAFVEGGVSEMIVAGGETSGAVVKALGIKRLDVGREIAPGVPWVSAPHAHGPIALALKSGNFGGTDFFLEAWDSLS</sequence>
<dbReference type="NCBIfam" id="NF043035">
    <property type="entry name" value="OxoTetrKin"/>
    <property type="match status" value="1"/>
</dbReference>
<comment type="catalytic activity">
    <reaction evidence="8">
        <text>3-dehydro-D-erythronate + ATP = 3-dehydro-4-O-phospho-D-erythronate + ADP + H(+)</text>
        <dbReference type="Rhea" id="RHEA:52556"/>
        <dbReference type="ChEBI" id="CHEBI:15378"/>
        <dbReference type="ChEBI" id="CHEBI:30616"/>
        <dbReference type="ChEBI" id="CHEBI:57958"/>
        <dbReference type="ChEBI" id="CHEBI:136593"/>
        <dbReference type="ChEBI" id="CHEBI:456216"/>
        <dbReference type="EC" id="2.7.1.217"/>
    </reaction>
</comment>
<evidence type="ECO:0000256" key="8">
    <source>
        <dbReference type="ARBA" id="ARBA00036346"/>
    </source>
</evidence>
<dbReference type="InterPro" id="IPR010737">
    <property type="entry name" value="4-carb_acid_sugar_kinase_N"/>
</dbReference>
<dbReference type="GO" id="GO:0016301">
    <property type="term" value="F:kinase activity"/>
    <property type="evidence" value="ECO:0007669"/>
    <property type="project" value="UniProtKB-KW"/>
</dbReference>
<dbReference type="Pfam" id="PF17042">
    <property type="entry name" value="NBD_C"/>
    <property type="match status" value="1"/>
</dbReference>
<organism evidence="15 16">
    <name type="scientific">Rhizobium fredii</name>
    <name type="common">Sinorhizobium fredii</name>
    <dbReference type="NCBI Taxonomy" id="380"/>
    <lineage>
        <taxon>Bacteria</taxon>
        <taxon>Pseudomonadati</taxon>
        <taxon>Pseudomonadota</taxon>
        <taxon>Alphaproteobacteria</taxon>
        <taxon>Hyphomicrobiales</taxon>
        <taxon>Rhizobiaceae</taxon>
        <taxon>Sinorhizobium/Ensifer group</taxon>
        <taxon>Sinorhizobium</taxon>
    </lineage>
</organism>
<feature type="domain" description="Four-carbon acid sugar kinase nucleotide binding" evidence="14">
    <location>
        <begin position="258"/>
        <end position="415"/>
    </location>
</feature>
<evidence type="ECO:0000259" key="13">
    <source>
        <dbReference type="Pfam" id="PF07005"/>
    </source>
</evidence>
<keyword evidence="6" id="KW-0119">Carbohydrate metabolism</keyword>
<dbReference type="AlphaFoldDB" id="A0A2A6LVN2"/>
<dbReference type="InterPro" id="IPR037051">
    <property type="entry name" value="4-carb_acid_sugar_kinase_N_sf"/>
</dbReference>
<evidence type="ECO:0000256" key="7">
    <source>
        <dbReference type="ARBA" id="ARBA00035898"/>
    </source>
</evidence>
<evidence type="ECO:0000256" key="11">
    <source>
        <dbReference type="ARBA" id="ARBA00039461"/>
    </source>
</evidence>
<evidence type="ECO:0000256" key="5">
    <source>
        <dbReference type="ARBA" id="ARBA00022840"/>
    </source>
</evidence>
<keyword evidence="4" id="KW-0418">Kinase</keyword>
<evidence type="ECO:0000313" key="16">
    <source>
        <dbReference type="Proteomes" id="UP000220353"/>
    </source>
</evidence>
<keyword evidence="5" id="KW-0067">ATP-binding</keyword>
<evidence type="ECO:0000313" key="15">
    <source>
        <dbReference type="EMBL" id="PDT46624.1"/>
    </source>
</evidence>
<dbReference type="Gene3D" id="3.40.50.10840">
    <property type="entry name" value="Putative sugar-binding, N-terminal domain"/>
    <property type="match status" value="1"/>
</dbReference>
<evidence type="ECO:0000256" key="4">
    <source>
        <dbReference type="ARBA" id="ARBA00022777"/>
    </source>
</evidence>
<feature type="domain" description="Four-carbon acid sugar kinase N-terminal" evidence="13">
    <location>
        <begin position="8"/>
        <end position="232"/>
    </location>
</feature>
<dbReference type="Proteomes" id="UP000220353">
    <property type="component" value="Unassembled WGS sequence"/>
</dbReference>
<dbReference type="Gene3D" id="3.40.980.20">
    <property type="entry name" value="Four-carbon acid sugar kinase, nucleotide binding domain"/>
    <property type="match status" value="1"/>
</dbReference>
<gene>
    <name evidence="15" type="ORF">CO661_17085</name>
</gene>
<dbReference type="InterPro" id="IPR050007">
    <property type="entry name" value="OtnK"/>
</dbReference>
<comment type="caution">
    <text evidence="15">The sequence shown here is derived from an EMBL/GenBank/DDBJ whole genome shotgun (WGS) entry which is preliminary data.</text>
</comment>
<dbReference type="InterPro" id="IPR042213">
    <property type="entry name" value="NBD_C_sf"/>
</dbReference>
<evidence type="ECO:0000256" key="3">
    <source>
        <dbReference type="ARBA" id="ARBA00022741"/>
    </source>
</evidence>
<reference evidence="15 16" key="1">
    <citation type="submission" date="2017-09" db="EMBL/GenBank/DDBJ databases">
        <title>Comparative genomics of rhizobia isolated from Phaseolus vulgaris in China.</title>
        <authorList>
            <person name="Tong W."/>
        </authorList>
    </citation>
    <scope>NUCLEOTIDE SEQUENCE [LARGE SCALE GENOMIC DNA]</scope>
    <source>
        <strain evidence="15 16">PCH1</strain>
    </source>
</reference>
<evidence type="ECO:0000259" key="14">
    <source>
        <dbReference type="Pfam" id="PF17042"/>
    </source>
</evidence>
<evidence type="ECO:0000256" key="9">
    <source>
        <dbReference type="ARBA" id="ARBA00037335"/>
    </source>
</evidence>
<keyword evidence="2" id="KW-0808">Transferase</keyword>
<comment type="function">
    <text evidence="9">Catalyzes the ATP-dependent phosphorylation of 3-oxo-tetronate to 3-oxo-tetronate 4-phosphate.</text>
</comment>
<comment type="similarity">
    <text evidence="1">Belongs to the four-carbon acid sugar kinase family.</text>
</comment>
<dbReference type="InterPro" id="IPR031475">
    <property type="entry name" value="NBD_C"/>
</dbReference>
<proteinExistence type="inferred from homology"/>
<evidence type="ECO:0000256" key="12">
    <source>
        <dbReference type="ARBA" id="ARBA00041377"/>
    </source>
</evidence>
<dbReference type="SUPFAM" id="SSF142764">
    <property type="entry name" value="YgbK-like"/>
    <property type="match status" value="1"/>
</dbReference>
<comment type="catalytic activity">
    <reaction evidence="7">
        <text>3-dehydro-L-erythronate + ATP = 3-dehydro-4-O-phospho-L-erythronate + ADP + H(+)</text>
        <dbReference type="Rhea" id="RHEA:52552"/>
        <dbReference type="ChEBI" id="CHEBI:15378"/>
        <dbReference type="ChEBI" id="CHEBI:30616"/>
        <dbReference type="ChEBI" id="CHEBI:136592"/>
        <dbReference type="ChEBI" id="CHEBI:136670"/>
        <dbReference type="ChEBI" id="CHEBI:456216"/>
        <dbReference type="EC" id="2.7.1.217"/>
    </reaction>
</comment>
<evidence type="ECO:0000256" key="10">
    <source>
        <dbReference type="ARBA" id="ARBA00039095"/>
    </source>
</evidence>
<dbReference type="EC" id="2.7.1.217" evidence="10"/>